<feature type="transmembrane region" description="Helical" evidence="1">
    <location>
        <begin position="199"/>
        <end position="217"/>
    </location>
</feature>
<organism evidence="2 3">
    <name type="scientific">Mastacembelus armatus</name>
    <name type="common">zig-zag eel</name>
    <dbReference type="NCBI Taxonomy" id="205130"/>
    <lineage>
        <taxon>Eukaryota</taxon>
        <taxon>Metazoa</taxon>
        <taxon>Chordata</taxon>
        <taxon>Craniata</taxon>
        <taxon>Vertebrata</taxon>
        <taxon>Euteleostomi</taxon>
        <taxon>Actinopterygii</taxon>
        <taxon>Neopterygii</taxon>
        <taxon>Teleostei</taxon>
        <taxon>Neoteleostei</taxon>
        <taxon>Acanthomorphata</taxon>
        <taxon>Anabantaria</taxon>
        <taxon>Synbranchiformes</taxon>
        <taxon>Mastacembelidae</taxon>
        <taxon>Mastacembelus</taxon>
    </lineage>
</organism>
<dbReference type="GeneTree" id="ENSGT00940000181262"/>
<keyword evidence="1" id="KW-0812">Transmembrane</keyword>
<evidence type="ECO:0000313" key="2">
    <source>
        <dbReference type="Ensembl" id="ENSMAMP00000065341.1"/>
    </source>
</evidence>
<sequence length="229" mass="25237">MLRNVAPRGLARIQTALLIGWDNRQVIVYLRLNFVVQSFQSSPLPVQSVHHNTGWERAETTSSVTTIAPTMSSMINSLGCSSMTDTCSAISSKCSQVGSLWGPVRSAPRSPGWSNWDPVNAAAHLHLLGESLSLIGNHLQETNKTVCVSSSLSLLLDSLLCALAPLMGLTIQIPELKSCTQHTLVRVTGTWQHTPTRHVMFYIYTSVMIVLLVCYVLRRNTFIILSFPF</sequence>
<keyword evidence="1" id="KW-1133">Transmembrane helix</keyword>
<dbReference type="Ensembl" id="ENSMAMT00000043633.1">
    <property type="protein sequence ID" value="ENSMAMP00000065341.1"/>
    <property type="gene ID" value="ENSMAMG00000027973.1"/>
</dbReference>
<keyword evidence="3" id="KW-1185">Reference proteome</keyword>
<dbReference type="PANTHER" id="PTHR46584">
    <property type="entry name" value="HMG DOMAIN-CONTAINING PROTEIN 4"/>
    <property type="match status" value="1"/>
</dbReference>
<keyword evidence="1" id="KW-0472">Membrane</keyword>
<dbReference type="InParanoid" id="A0A7N8YIB6"/>
<proteinExistence type="predicted"/>
<evidence type="ECO:0000256" key="1">
    <source>
        <dbReference type="SAM" id="Phobius"/>
    </source>
</evidence>
<evidence type="ECO:0000313" key="3">
    <source>
        <dbReference type="Proteomes" id="UP000261640"/>
    </source>
</evidence>
<dbReference type="Proteomes" id="UP000261640">
    <property type="component" value="Unplaced"/>
</dbReference>
<dbReference type="AlphaFoldDB" id="A0A7N8YIB6"/>
<reference evidence="2" key="2">
    <citation type="submission" date="2025-09" db="UniProtKB">
        <authorList>
            <consortium name="Ensembl"/>
        </authorList>
    </citation>
    <scope>IDENTIFICATION</scope>
</reference>
<accession>A0A7N8YIB6</accession>
<reference evidence="2" key="1">
    <citation type="submission" date="2025-08" db="UniProtKB">
        <authorList>
            <consortium name="Ensembl"/>
        </authorList>
    </citation>
    <scope>IDENTIFICATION</scope>
</reference>
<dbReference type="PANTHER" id="PTHR46584:SF1">
    <property type="entry name" value="HMG DOMAIN-CONTAINING PROTEIN 4"/>
    <property type="match status" value="1"/>
</dbReference>
<dbReference type="InterPro" id="IPR042477">
    <property type="entry name" value="HMGXB4"/>
</dbReference>
<name>A0A7N8YIB6_9TELE</name>
<protein>
    <submittedName>
        <fullName evidence="2">Uncharacterized protein</fullName>
    </submittedName>
</protein>